<dbReference type="RefSeq" id="WP_087130904.1">
    <property type="nucleotide sequence ID" value="NZ_FUKO01000019.1"/>
</dbReference>
<evidence type="ECO:0000313" key="4">
    <source>
        <dbReference type="Proteomes" id="UP000196320"/>
    </source>
</evidence>
<dbReference type="InterPro" id="IPR025508">
    <property type="entry name" value="DUF4395"/>
</dbReference>
<keyword evidence="4" id="KW-1185">Reference proteome</keyword>
<gene>
    <name evidence="3" type="ORF">FM104_07955</name>
</gene>
<reference evidence="3 4" key="1">
    <citation type="submission" date="2017-02" db="EMBL/GenBank/DDBJ databases">
        <authorList>
            <person name="Peterson S.W."/>
        </authorList>
    </citation>
    <scope>NUCLEOTIDE SEQUENCE [LARGE SCALE GENOMIC DNA]</scope>
    <source>
        <strain evidence="3 4">B Mb 05.01</strain>
    </source>
</reference>
<keyword evidence="1" id="KW-0472">Membrane</keyword>
<evidence type="ECO:0000313" key="3">
    <source>
        <dbReference type="EMBL" id="SJN32559.1"/>
    </source>
</evidence>
<sequence length="192" mass="20580">MTSETGIDPRGPRFSAWITSVLLLITTLLGLTGLSAQRSGTAAFGWFAYQPLSDALFFPTTWSVQSASAVHRALDPAFLLTAIIALLFLWGVLSPRTQPWGVLFRRTIRPRLSAPRELEDSRPPRFAQGVGFAVVAAGLLLHLLGVPLALPIATAAAFLAAFLNAAFGLCLGCQLFLLLQRVGLVGRPTRVA</sequence>
<protein>
    <recommendedName>
        <fullName evidence="2">DUF4395 domain-containing protein</fullName>
    </recommendedName>
</protein>
<dbReference type="EMBL" id="FUKO01000019">
    <property type="protein sequence ID" value="SJN32559.1"/>
    <property type="molecule type" value="Genomic_DNA"/>
</dbReference>
<evidence type="ECO:0000259" key="2">
    <source>
        <dbReference type="Pfam" id="PF14340"/>
    </source>
</evidence>
<name>A0A1R4JKM3_9MICO</name>
<proteinExistence type="predicted"/>
<feature type="domain" description="DUF4395" evidence="2">
    <location>
        <begin position="7"/>
        <end position="181"/>
    </location>
</feature>
<organism evidence="3 4">
    <name type="scientific">Microbacterium esteraromaticum</name>
    <dbReference type="NCBI Taxonomy" id="57043"/>
    <lineage>
        <taxon>Bacteria</taxon>
        <taxon>Bacillati</taxon>
        <taxon>Actinomycetota</taxon>
        <taxon>Actinomycetes</taxon>
        <taxon>Micrococcales</taxon>
        <taxon>Microbacteriaceae</taxon>
        <taxon>Microbacterium</taxon>
    </lineage>
</organism>
<keyword evidence="1" id="KW-1133">Transmembrane helix</keyword>
<dbReference type="OrthoDB" id="345402at2"/>
<keyword evidence="1" id="KW-0812">Transmembrane</keyword>
<feature type="transmembrane region" description="Helical" evidence="1">
    <location>
        <begin position="156"/>
        <end position="179"/>
    </location>
</feature>
<dbReference type="Pfam" id="PF14340">
    <property type="entry name" value="DUF4395"/>
    <property type="match status" value="1"/>
</dbReference>
<dbReference type="AlphaFoldDB" id="A0A1R4JKM3"/>
<feature type="transmembrane region" description="Helical" evidence="1">
    <location>
        <begin position="126"/>
        <end position="150"/>
    </location>
</feature>
<dbReference type="Proteomes" id="UP000196320">
    <property type="component" value="Unassembled WGS sequence"/>
</dbReference>
<evidence type="ECO:0000256" key="1">
    <source>
        <dbReference type="SAM" id="Phobius"/>
    </source>
</evidence>
<feature type="transmembrane region" description="Helical" evidence="1">
    <location>
        <begin position="14"/>
        <end position="34"/>
    </location>
</feature>
<accession>A0A1R4JKM3</accession>
<feature type="transmembrane region" description="Helical" evidence="1">
    <location>
        <begin position="76"/>
        <end position="93"/>
    </location>
</feature>